<dbReference type="InterPro" id="IPR046521">
    <property type="entry name" value="DUF6698"/>
</dbReference>
<organism evidence="2 3">
    <name type="scientific">Cerrena zonata</name>
    <dbReference type="NCBI Taxonomy" id="2478898"/>
    <lineage>
        <taxon>Eukaryota</taxon>
        <taxon>Fungi</taxon>
        <taxon>Dikarya</taxon>
        <taxon>Basidiomycota</taxon>
        <taxon>Agaricomycotina</taxon>
        <taxon>Agaricomycetes</taxon>
        <taxon>Polyporales</taxon>
        <taxon>Cerrenaceae</taxon>
        <taxon>Cerrena</taxon>
    </lineage>
</organism>
<gene>
    <name evidence="2" type="ORF">QCA50_012558</name>
</gene>
<reference evidence="2 3" key="1">
    <citation type="submission" date="2022-09" db="EMBL/GenBank/DDBJ databases">
        <authorList>
            <person name="Palmer J.M."/>
        </authorList>
    </citation>
    <scope>NUCLEOTIDE SEQUENCE [LARGE SCALE GENOMIC DNA]</scope>
    <source>
        <strain evidence="2 3">DSM 7382</strain>
    </source>
</reference>
<protein>
    <submittedName>
        <fullName evidence="2">Uncharacterized protein</fullName>
    </submittedName>
</protein>
<comment type="caution">
    <text evidence="2">The sequence shown here is derived from an EMBL/GenBank/DDBJ whole genome shotgun (WGS) entry which is preliminary data.</text>
</comment>
<accession>A0AAW0G1H4</accession>
<name>A0AAW0G1H4_9APHY</name>
<evidence type="ECO:0000313" key="2">
    <source>
        <dbReference type="EMBL" id="KAK7684234.1"/>
    </source>
</evidence>
<dbReference type="Pfam" id="PF20414">
    <property type="entry name" value="DUF6698"/>
    <property type="match status" value="1"/>
</dbReference>
<sequence>MADTFVPTAQLTPTPATPSAAPSNSTTTTPGQKGALDTETTKPRSSKSCKTDPYRHLGRHFVRTIELIVDPYTIIKEGVKRVTDTQNELRPKYTIPEDRNYAAFMALGRHINTLLHDVYGNPKAQQQVAQSIRDGASGARSDDTNEMKRNVLNWIEDSLVASRMPLHPKIMLNRGHHHPDTSRLLAPAVLGPWNPAVQQALVTGTAKIDERPVTPSDWPAFIYAGQFIPRAPMEGLLRRPLLVTAYRMVFISFISASFVTSEGRGTRSGNAALHGMTSVNDASIAYVAAEFFFSLSSKATFTKNKDNGAIEFYNSIRVFLGTPISRLTSKSSCSGGMSDNSEVRANHHLALLKNARPGNV</sequence>
<proteinExistence type="predicted"/>
<keyword evidence="3" id="KW-1185">Reference proteome</keyword>
<dbReference type="AlphaFoldDB" id="A0AAW0G1H4"/>
<evidence type="ECO:0000313" key="3">
    <source>
        <dbReference type="Proteomes" id="UP001385951"/>
    </source>
</evidence>
<feature type="compositionally biased region" description="Low complexity" evidence="1">
    <location>
        <begin position="7"/>
        <end position="30"/>
    </location>
</feature>
<feature type="region of interest" description="Disordered" evidence="1">
    <location>
        <begin position="1"/>
        <end position="53"/>
    </location>
</feature>
<dbReference type="Proteomes" id="UP001385951">
    <property type="component" value="Unassembled WGS sequence"/>
</dbReference>
<evidence type="ECO:0000256" key="1">
    <source>
        <dbReference type="SAM" id="MobiDB-lite"/>
    </source>
</evidence>
<dbReference type="EMBL" id="JASBNA010000026">
    <property type="protein sequence ID" value="KAK7684234.1"/>
    <property type="molecule type" value="Genomic_DNA"/>
</dbReference>